<feature type="domain" description="AttH" evidence="2">
    <location>
        <begin position="79"/>
        <end position="250"/>
    </location>
</feature>
<evidence type="ECO:0000313" key="4">
    <source>
        <dbReference type="Proteomes" id="UP000694232"/>
    </source>
</evidence>
<dbReference type="InterPro" id="IPR010791">
    <property type="entry name" value="AttH_dom"/>
</dbReference>
<dbReference type="KEGG" id="vos:KNV97_10165"/>
<dbReference type="EMBL" id="CP076643">
    <property type="protein sequence ID" value="QXO18605.1"/>
    <property type="molecule type" value="Genomic_DNA"/>
</dbReference>
<keyword evidence="4" id="KW-1185">Reference proteome</keyword>
<sequence length="376" mass="42740">MAVLNKRLVKLLVVTTVLAVIALIGSLLYAIFAPTQYQPDDNDLDSLFASQSQKVFESALPGKSVVLPADFAMHPDYQHEWWHFFANVKDTHGNEYGVQWNYFRIARDDLEHPGWDNSQLYFSHVVISTRDHVWREQRMARGGIGLAGLNAKPFRMWIDNWSWSAKDENPFPGRLSVNTDSFALSLKMEQTGQYVIPGEQGYQAKHNLMPVASYNIQAPFIKVRGSLKLSNNMPPVAVEGTAWMSKEWGSGLLAEGQRGWDWFVLDLDQDTTLTVSRFRHNLQLPYVFGTLSTRNGRVITLNESDVMITPLHMMSLANGKLVPLQWNISIPSQNINITTSVLNQHLWLPFALPYWQGPIYSFGTHRAHGFMQLTGY</sequence>
<dbReference type="InterPro" id="IPR023374">
    <property type="entry name" value="AttH-like_dom_sf"/>
</dbReference>
<name>A0A975UBP1_9VIBR</name>
<feature type="transmembrane region" description="Helical" evidence="1">
    <location>
        <begin position="12"/>
        <end position="32"/>
    </location>
</feature>
<dbReference type="Proteomes" id="UP000694232">
    <property type="component" value="Chromosome 1"/>
</dbReference>
<protein>
    <submittedName>
        <fullName evidence="3">Carotenoid 1,2-hydratase</fullName>
    </submittedName>
</protein>
<evidence type="ECO:0000259" key="2">
    <source>
        <dbReference type="Pfam" id="PF07143"/>
    </source>
</evidence>
<dbReference type="RefSeq" id="WP_136484800.1">
    <property type="nucleotide sequence ID" value="NZ_CP076643.1"/>
</dbReference>
<dbReference type="Gene3D" id="2.40.370.10">
    <property type="entry name" value="AttH-like domain"/>
    <property type="match status" value="2"/>
</dbReference>
<accession>A0A975UBP1</accession>
<organism evidence="3 4">
    <name type="scientific">Vibrio ostreae</name>
    <dbReference type="NCBI Taxonomy" id="2841925"/>
    <lineage>
        <taxon>Bacteria</taxon>
        <taxon>Pseudomonadati</taxon>
        <taxon>Pseudomonadota</taxon>
        <taxon>Gammaproteobacteria</taxon>
        <taxon>Vibrionales</taxon>
        <taxon>Vibrionaceae</taxon>
        <taxon>Vibrio</taxon>
    </lineage>
</organism>
<dbReference type="Pfam" id="PF07143">
    <property type="entry name" value="CrtC"/>
    <property type="match status" value="1"/>
</dbReference>
<keyword evidence="1" id="KW-0472">Membrane</keyword>
<dbReference type="PANTHER" id="PTHR38591:SF1">
    <property type="entry name" value="BLL1000 PROTEIN"/>
    <property type="match status" value="1"/>
</dbReference>
<evidence type="ECO:0000313" key="3">
    <source>
        <dbReference type="EMBL" id="QXO18605.1"/>
    </source>
</evidence>
<keyword evidence="1" id="KW-1133">Transmembrane helix</keyword>
<dbReference type="PANTHER" id="PTHR38591">
    <property type="entry name" value="HYDROLASE"/>
    <property type="match status" value="1"/>
</dbReference>
<proteinExistence type="predicted"/>
<reference evidence="3" key="1">
    <citation type="submission" date="2021-06" db="EMBL/GenBank/DDBJ databases">
        <title>Vibrio nov. sp., novel gut bacterium isolated from Yellow Sea oyster.</title>
        <authorList>
            <person name="Muhammad N."/>
            <person name="Nguyen T.H."/>
            <person name="Lee Y.-J."/>
            <person name="Ko J."/>
            <person name="Kim S.-G."/>
        </authorList>
    </citation>
    <scope>NUCLEOTIDE SEQUENCE</scope>
    <source>
        <strain evidence="3">OG9-811</strain>
    </source>
</reference>
<dbReference type="AlphaFoldDB" id="A0A975UBP1"/>
<keyword evidence="1" id="KW-0812">Transmembrane</keyword>
<evidence type="ECO:0000256" key="1">
    <source>
        <dbReference type="SAM" id="Phobius"/>
    </source>
</evidence>
<gene>
    <name evidence="3" type="ORF">KNV97_10165</name>
</gene>
<dbReference type="Pfam" id="PF17186">
    <property type="entry name" value="Lipocalin_9"/>
    <property type="match status" value="1"/>
</dbReference>
<dbReference type="SUPFAM" id="SSF159245">
    <property type="entry name" value="AttH-like"/>
    <property type="match status" value="1"/>
</dbReference>